<dbReference type="PANTHER" id="PTHR10824">
    <property type="entry name" value="ACYL-COENZYME A THIOESTERASE-RELATED"/>
    <property type="match status" value="1"/>
</dbReference>
<reference evidence="4" key="3">
    <citation type="submission" date="2025-09" db="UniProtKB">
        <authorList>
            <consortium name="Ensembl"/>
        </authorList>
    </citation>
    <scope>IDENTIFICATION</scope>
</reference>
<dbReference type="AlphaFoldDB" id="A0A8C8WAV5"/>
<evidence type="ECO:0000259" key="3">
    <source>
        <dbReference type="Pfam" id="PF08840"/>
    </source>
</evidence>
<evidence type="ECO:0000313" key="4">
    <source>
        <dbReference type="Ensembl" id="ENSPLOP00000001052.1"/>
    </source>
</evidence>
<reference evidence="4" key="2">
    <citation type="submission" date="2025-08" db="UniProtKB">
        <authorList>
            <consortium name="Ensembl"/>
        </authorList>
    </citation>
    <scope>IDENTIFICATION</scope>
</reference>
<dbReference type="InterPro" id="IPR029058">
    <property type="entry name" value="AB_hydrolase_fold"/>
</dbReference>
<dbReference type="InterPro" id="IPR006862">
    <property type="entry name" value="Thio_Ohase/aa_AcTrfase"/>
</dbReference>
<dbReference type="GeneTree" id="ENSGT01010000222336"/>
<reference evidence="4" key="1">
    <citation type="journal article" date="2019" name="bioRxiv">
        <title>Long live the king: chromosome-level assembly of the lion (Panthera leo) using linked-read, Hi-C, and long read data.</title>
        <authorList>
            <person name="Armstrong E.E."/>
            <person name="Taylor R.W."/>
            <person name="Miller D.E."/>
            <person name="Kaelin C."/>
            <person name="Barsh G."/>
            <person name="Hadly E.A."/>
            <person name="Petrov D."/>
        </authorList>
    </citation>
    <scope>NUCLEOTIDE SEQUENCE [LARGE SCALE GENOMIC DNA]</scope>
</reference>
<evidence type="ECO:0000313" key="5">
    <source>
        <dbReference type="Proteomes" id="UP000694399"/>
    </source>
</evidence>
<gene>
    <name evidence="4" type="primary">LOC122221379</name>
</gene>
<dbReference type="GO" id="GO:0047617">
    <property type="term" value="F:fatty acyl-CoA hydrolase activity"/>
    <property type="evidence" value="ECO:0007669"/>
    <property type="project" value="TreeGrafter"/>
</dbReference>
<feature type="region of interest" description="Disordered" evidence="1">
    <location>
        <begin position="1"/>
        <end position="20"/>
    </location>
</feature>
<organism evidence="4 5">
    <name type="scientific">Panthera leo</name>
    <name type="common">Lion</name>
    <dbReference type="NCBI Taxonomy" id="9689"/>
    <lineage>
        <taxon>Eukaryota</taxon>
        <taxon>Metazoa</taxon>
        <taxon>Chordata</taxon>
        <taxon>Craniata</taxon>
        <taxon>Vertebrata</taxon>
        <taxon>Euteleostomi</taxon>
        <taxon>Mammalia</taxon>
        <taxon>Eutheria</taxon>
        <taxon>Laurasiatheria</taxon>
        <taxon>Carnivora</taxon>
        <taxon>Feliformia</taxon>
        <taxon>Felidae</taxon>
        <taxon>Pantherinae</taxon>
        <taxon>Panthera</taxon>
    </lineage>
</organism>
<protein>
    <submittedName>
        <fullName evidence="4">Uncharacterized protein</fullName>
    </submittedName>
</protein>
<dbReference type="InterPro" id="IPR042490">
    <property type="entry name" value="Thio_Ohase/BAAT_N"/>
</dbReference>
<accession>A0A8C8WAV5</accession>
<dbReference type="Pfam" id="PF04775">
    <property type="entry name" value="Bile_Hydr_Trans"/>
    <property type="match status" value="1"/>
</dbReference>
<evidence type="ECO:0000259" key="2">
    <source>
        <dbReference type="Pfam" id="PF04775"/>
    </source>
</evidence>
<dbReference type="Gene3D" id="3.40.50.1820">
    <property type="entry name" value="alpha/beta hydrolase"/>
    <property type="match status" value="1"/>
</dbReference>
<dbReference type="Ensembl" id="ENSPLOT00000001141.1">
    <property type="protein sequence ID" value="ENSPLOP00000001052.1"/>
    <property type="gene ID" value="ENSPLOG00000000753.1"/>
</dbReference>
<dbReference type="Gene3D" id="2.60.40.2240">
    <property type="entry name" value="Acyl-CoA thioester hydrolase/BAAT N-terminal domain"/>
    <property type="match status" value="1"/>
</dbReference>
<dbReference type="SUPFAM" id="SSF53474">
    <property type="entry name" value="alpha/beta-Hydrolases"/>
    <property type="match status" value="1"/>
</dbReference>
<feature type="domain" description="Acyl-CoA thioester hydrolase/bile acid-CoA amino acid N-acetyltransferase" evidence="2">
    <location>
        <begin position="17"/>
        <end position="140"/>
    </location>
</feature>
<feature type="compositionally biased region" description="Pro residues" evidence="1">
    <location>
        <begin position="1"/>
        <end position="11"/>
    </location>
</feature>
<name>A0A8C8WAV5_PANLE</name>
<feature type="domain" description="BAAT/Acyl-CoA thioester hydrolase C-terminal" evidence="3">
    <location>
        <begin position="204"/>
        <end position="272"/>
    </location>
</feature>
<dbReference type="InterPro" id="IPR014940">
    <property type="entry name" value="BAAT_C"/>
</dbReference>
<keyword evidence="5" id="KW-1185">Reference proteome</keyword>
<dbReference type="Pfam" id="PF08840">
    <property type="entry name" value="BAAT_C"/>
    <property type="match status" value="1"/>
</dbReference>
<dbReference type="Proteomes" id="UP000694399">
    <property type="component" value="Chromosome B4"/>
</dbReference>
<evidence type="ECO:0000256" key="1">
    <source>
        <dbReference type="SAM" id="MobiDB-lite"/>
    </source>
</evidence>
<proteinExistence type="predicted"/>
<dbReference type="PANTHER" id="PTHR10824:SF39">
    <property type="entry name" value="DYNEIN AXONEMAL LIGHT CHAIN 1"/>
    <property type="match status" value="1"/>
</dbReference>
<sequence length="315" mass="33316">MSMPCSGPPEPHSCSGVEGLGPRERVTLRASAVSYRGRLFRSLAHYEADGRGGLDLARDRALGGDFTGVEPMGLLWSLTPVGSEDPCFSQMPRGVMKTPLKVEVTVHHAPQQQAVPLGPALASAQVQRWFSSPELSRARLQAGRLRGVFLLPPGDGPFPGLIDMFGDGGLNESRASLLACRGFATLALPFFGYEDLPPIMKDLNLDYFEEAAKFVQSHPKVKGPHIGVIGSGKGAELAFSMASFLPNIAAVVSINGCVSNTATTLTCGRSILPGLLSLELCSMLTALSLLEILSLSPSLSAPSLLTLVCSRSLSK</sequence>
<dbReference type="GO" id="GO:0006631">
    <property type="term" value="P:fatty acid metabolic process"/>
    <property type="evidence" value="ECO:0007669"/>
    <property type="project" value="TreeGrafter"/>
</dbReference>
<dbReference type="GO" id="GO:0006637">
    <property type="term" value="P:acyl-CoA metabolic process"/>
    <property type="evidence" value="ECO:0007669"/>
    <property type="project" value="TreeGrafter"/>
</dbReference>